<evidence type="ECO:0008006" key="5">
    <source>
        <dbReference type="Google" id="ProtNLM"/>
    </source>
</evidence>
<accession>A0A9W8ZWK5</accession>
<reference evidence="3" key="1">
    <citation type="submission" date="2022-08" db="EMBL/GenBank/DDBJ databases">
        <title>A Global Phylogenomic Analysis of the Shiitake Genus Lentinula.</title>
        <authorList>
            <consortium name="DOE Joint Genome Institute"/>
            <person name="Sierra-Patev S."/>
            <person name="Min B."/>
            <person name="Naranjo-Ortiz M."/>
            <person name="Looney B."/>
            <person name="Konkel Z."/>
            <person name="Slot J.C."/>
            <person name="Sakamoto Y."/>
            <person name="Steenwyk J.L."/>
            <person name="Rokas A."/>
            <person name="Carro J."/>
            <person name="Camarero S."/>
            <person name="Ferreira P."/>
            <person name="Molpeceres G."/>
            <person name="Ruiz-Duenas F.J."/>
            <person name="Serrano A."/>
            <person name="Henrissat B."/>
            <person name="Drula E."/>
            <person name="Hughes K.W."/>
            <person name="Mata J.L."/>
            <person name="Ishikawa N.K."/>
            <person name="Vargas-Isla R."/>
            <person name="Ushijima S."/>
            <person name="Smith C.A."/>
            <person name="Ahrendt S."/>
            <person name="Andreopoulos W."/>
            <person name="He G."/>
            <person name="Labutti K."/>
            <person name="Lipzen A."/>
            <person name="Ng V."/>
            <person name="Riley R."/>
            <person name="Sandor L."/>
            <person name="Barry K."/>
            <person name="Martinez A.T."/>
            <person name="Xiao Y."/>
            <person name="Gibbons J.G."/>
            <person name="Terashima K."/>
            <person name="Grigoriev I.V."/>
            <person name="Hibbett D.S."/>
        </authorList>
    </citation>
    <scope>NUCLEOTIDE SEQUENCE</scope>
    <source>
        <strain evidence="3">JLM2183</strain>
    </source>
</reference>
<organism evidence="3 4">
    <name type="scientific">Lentinula aciculospora</name>
    <dbReference type="NCBI Taxonomy" id="153920"/>
    <lineage>
        <taxon>Eukaryota</taxon>
        <taxon>Fungi</taxon>
        <taxon>Dikarya</taxon>
        <taxon>Basidiomycota</taxon>
        <taxon>Agaricomycotina</taxon>
        <taxon>Agaricomycetes</taxon>
        <taxon>Agaricomycetidae</taxon>
        <taxon>Agaricales</taxon>
        <taxon>Marasmiineae</taxon>
        <taxon>Omphalotaceae</taxon>
        <taxon>Lentinula</taxon>
    </lineage>
</organism>
<feature type="region of interest" description="Disordered" evidence="1">
    <location>
        <begin position="89"/>
        <end position="120"/>
    </location>
</feature>
<keyword evidence="4" id="KW-1185">Reference proteome</keyword>
<evidence type="ECO:0000256" key="2">
    <source>
        <dbReference type="SAM" id="SignalP"/>
    </source>
</evidence>
<feature type="chain" id="PRO_5040793952" description="Secreted protein" evidence="2">
    <location>
        <begin position="23"/>
        <end position="132"/>
    </location>
</feature>
<dbReference type="Proteomes" id="UP001150266">
    <property type="component" value="Unassembled WGS sequence"/>
</dbReference>
<protein>
    <recommendedName>
        <fullName evidence="5">Secreted protein</fullName>
    </recommendedName>
</protein>
<proteinExistence type="predicted"/>
<keyword evidence="2" id="KW-0732">Signal</keyword>
<name>A0A9W8ZWK5_9AGAR</name>
<evidence type="ECO:0000313" key="3">
    <source>
        <dbReference type="EMBL" id="KAJ4468877.1"/>
    </source>
</evidence>
<gene>
    <name evidence="3" type="ORF">J3R30DRAFT_3714380</name>
</gene>
<evidence type="ECO:0000313" key="4">
    <source>
        <dbReference type="Proteomes" id="UP001150266"/>
    </source>
</evidence>
<evidence type="ECO:0000256" key="1">
    <source>
        <dbReference type="SAM" id="MobiDB-lite"/>
    </source>
</evidence>
<feature type="compositionally biased region" description="Low complexity" evidence="1">
    <location>
        <begin position="94"/>
        <end position="120"/>
    </location>
</feature>
<sequence>MRLAPTYFLAGVLALFANIVHAAPHIARNTVSSHWASDDLALQSRKVEPSRWELRSLQHMPPPPLPPAPPPSPCVYVRECCACGTSSYKHHKLSIGGSKTSGSGTIKPTADTTADTTQKTPSRYLVSRFQHD</sequence>
<dbReference type="EMBL" id="JAOTPV010000034">
    <property type="protein sequence ID" value="KAJ4468877.1"/>
    <property type="molecule type" value="Genomic_DNA"/>
</dbReference>
<dbReference type="AlphaFoldDB" id="A0A9W8ZWK5"/>
<comment type="caution">
    <text evidence="3">The sequence shown here is derived from an EMBL/GenBank/DDBJ whole genome shotgun (WGS) entry which is preliminary data.</text>
</comment>
<feature type="signal peptide" evidence="2">
    <location>
        <begin position="1"/>
        <end position="22"/>
    </location>
</feature>